<dbReference type="Proteomes" id="UP000321113">
    <property type="component" value="Unassembled WGS sequence"/>
</dbReference>
<evidence type="ECO:0000256" key="1">
    <source>
        <dbReference type="SAM" id="Coils"/>
    </source>
</evidence>
<dbReference type="Pfam" id="PF10101">
    <property type="entry name" value="DUF2339"/>
    <property type="match status" value="1"/>
</dbReference>
<name>A0A511QVZ6_9VIBR</name>
<keyword evidence="3" id="KW-0472">Membrane</keyword>
<feature type="transmembrane region" description="Helical" evidence="3">
    <location>
        <begin position="514"/>
        <end position="534"/>
    </location>
</feature>
<dbReference type="PIRSF" id="PIRSF035905">
    <property type="entry name" value="UCP035905_mp"/>
    <property type="match status" value="1"/>
</dbReference>
<feature type="transmembrane region" description="Helical" evidence="3">
    <location>
        <begin position="154"/>
        <end position="172"/>
    </location>
</feature>
<gene>
    <name evidence="4" type="ORF">VSU01S_37860</name>
</gene>
<feature type="coiled-coil region" evidence="1">
    <location>
        <begin position="35"/>
        <end position="62"/>
    </location>
</feature>
<feature type="transmembrane region" description="Helical" evidence="3">
    <location>
        <begin position="848"/>
        <end position="865"/>
    </location>
</feature>
<evidence type="ECO:0000256" key="3">
    <source>
        <dbReference type="SAM" id="Phobius"/>
    </source>
</evidence>
<feature type="transmembrane region" description="Helical" evidence="3">
    <location>
        <begin position="688"/>
        <end position="708"/>
    </location>
</feature>
<accession>A0A511QVZ6</accession>
<feature type="compositionally biased region" description="Polar residues" evidence="2">
    <location>
        <begin position="74"/>
        <end position="85"/>
    </location>
</feature>
<feature type="transmembrane region" description="Helical" evidence="3">
    <location>
        <begin position="793"/>
        <end position="811"/>
    </location>
</feature>
<feature type="transmembrane region" description="Helical" evidence="3">
    <location>
        <begin position="565"/>
        <end position="585"/>
    </location>
</feature>
<feature type="region of interest" description="Disordered" evidence="2">
    <location>
        <begin position="68"/>
        <end position="102"/>
    </location>
</feature>
<feature type="transmembrane region" description="Helical" evidence="3">
    <location>
        <begin position="401"/>
        <end position="420"/>
    </location>
</feature>
<feature type="transmembrane region" description="Helical" evidence="3">
    <location>
        <begin position="486"/>
        <end position="507"/>
    </location>
</feature>
<feature type="transmembrane region" description="Helical" evidence="3">
    <location>
        <begin position="122"/>
        <end position="142"/>
    </location>
</feature>
<organism evidence="4 5">
    <name type="scientific">Vibrio superstes NBRC 103154</name>
    <dbReference type="NCBI Taxonomy" id="1219062"/>
    <lineage>
        <taxon>Bacteria</taxon>
        <taxon>Pseudomonadati</taxon>
        <taxon>Pseudomonadota</taxon>
        <taxon>Gammaproteobacteria</taxon>
        <taxon>Vibrionales</taxon>
        <taxon>Vibrionaceae</taxon>
        <taxon>Vibrio</taxon>
    </lineage>
</organism>
<dbReference type="RefSeq" id="WP_235868925.1">
    <property type="nucleotide sequence ID" value="NZ_BJXK01000025.1"/>
</dbReference>
<dbReference type="InterPro" id="IPR019286">
    <property type="entry name" value="DUF2339_TM"/>
</dbReference>
<feature type="transmembrane region" description="Helical" evidence="3">
    <location>
        <begin position="630"/>
        <end position="646"/>
    </location>
</feature>
<evidence type="ECO:0000313" key="4">
    <source>
        <dbReference type="EMBL" id="GEM81541.1"/>
    </source>
</evidence>
<evidence type="ECO:0000256" key="2">
    <source>
        <dbReference type="SAM" id="MobiDB-lite"/>
    </source>
</evidence>
<sequence length="883" mass="98745">MLKKRNLDYLAYMFEIMLLLQFVLLIAIIVGLVMARYAHQRISKLQGELEQLQLQVALQNVERHNQESDLAVEKTQSPNPTSATPTLELYQPKSEPQSKSAPSWEAGQIKFKQWLEHLSSNSLLWLGGFVLALGGVFLAKYAVEAGLISAHARVALGFAFGIALLVGAEYLVRYPKRFNIQTNQVSAALASAGVITCFAMIVVSTHYYQFISSTPALILTVIVTSLATFMALRFGPIVAFIGVIGSYAIPALFWELQPNTLQLTLFVVFISASAVYISEKVSSEWLWRLCFAGNFAWLLITMLISSTSFEIYVLLTFSLLSLYLFTLVPVLGWRLLQQNTVAMSLKVLLMPRKEQAGLICSLAPLIAFYTLYGFQAELITCSLIYAAFLCAASVRHSAFDTWPMLALAITIITLVLHVPTSDVSDMLFMYTGAHQFTQFCAIAFLIFSAMMHRRYPNRPAFSLLFASATPLLFATSYILTSTEASQLLYSLWSVELAILAIVGVFITKRYQEPHILVSGWLLANANLCLIFTMLLEAGTLTVALTVQLLALAFWSRRFNFSAPDWLIKVMVAVVIIRLTLAPWLPEYQSETILGIHWTLIIYPFCFALLYATSAQLKRSSIEPWLSGSRLHLIALFVTTETSYFLVGDYPSVLTLTFKESALLAMNWLALSFIYLYRLRVSTENIKVVYQYFACVLIGGSALLHVHLFTTLNPLFTNQFLGDYFLVNWLIPLWVIPGAILAIGWWFKLIPTQLSVYALAASGAFIALGINALIRHYFHGGSIGIVLGIKELELYTYSAVWLLLSVVAIVWSQKQVNQLAHHIGFGILFIVIFKAFVIDMSQLTGLYRALSFLGLGLCLVAIGWLFQRLKHDDNSMNKGMSKLT</sequence>
<feature type="transmembrane region" description="Helical" evidence="3">
    <location>
        <begin position="237"/>
        <end position="254"/>
    </location>
</feature>
<proteinExistence type="predicted"/>
<feature type="transmembrane region" description="Helical" evidence="3">
    <location>
        <begin position="728"/>
        <end position="746"/>
    </location>
</feature>
<dbReference type="EMBL" id="BJXK01000025">
    <property type="protein sequence ID" value="GEM81541.1"/>
    <property type="molecule type" value="Genomic_DNA"/>
</dbReference>
<dbReference type="InterPro" id="IPR014600">
    <property type="entry name" value="UCP035905_mem"/>
</dbReference>
<feature type="transmembrane region" description="Helical" evidence="3">
    <location>
        <begin position="356"/>
        <end position="372"/>
    </location>
</feature>
<comment type="caution">
    <text evidence="4">The sequence shown here is derived from an EMBL/GenBank/DDBJ whole genome shotgun (WGS) entry which is preliminary data.</text>
</comment>
<keyword evidence="1" id="KW-0175">Coiled coil</keyword>
<dbReference type="PANTHER" id="PTHR38434:SF1">
    <property type="entry name" value="BLL2549 PROTEIN"/>
    <property type="match status" value="1"/>
</dbReference>
<feature type="transmembrane region" description="Helical" evidence="3">
    <location>
        <begin position="311"/>
        <end position="336"/>
    </location>
</feature>
<feature type="transmembrane region" description="Helical" evidence="3">
    <location>
        <begin position="591"/>
        <end position="610"/>
    </location>
</feature>
<dbReference type="AlphaFoldDB" id="A0A511QVZ6"/>
<keyword evidence="5" id="KW-1185">Reference proteome</keyword>
<feature type="transmembrane region" description="Helical" evidence="3">
    <location>
        <begin position="260"/>
        <end position="278"/>
    </location>
</feature>
<feature type="transmembrane region" description="Helical" evidence="3">
    <location>
        <begin position="652"/>
        <end position="676"/>
    </location>
</feature>
<feature type="transmembrane region" description="Helical" evidence="3">
    <location>
        <begin position="753"/>
        <end position="773"/>
    </location>
</feature>
<feature type="transmembrane region" description="Helical" evidence="3">
    <location>
        <begin position="285"/>
        <end position="305"/>
    </location>
</feature>
<dbReference type="PANTHER" id="PTHR38434">
    <property type="entry name" value="BLL2549 PROTEIN"/>
    <property type="match status" value="1"/>
</dbReference>
<keyword evidence="3" id="KW-0812">Transmembrane</keyword>
<feature type="transmembrane region" description="Helical" evidence="3">
    <location>
        <begin position="210"/>
        <end position="230"/>
    </location>
</feature>
<evidence type="ECO:0000313" key="5">
    <source>
        <dbReference type="Proteomes" id="UP000321113"/>
    </source>
</evidence>
<protein>
    <submittedName>
        <fullName evidence="4">Membrane protein</fullName>
    </submittedName>
</protein>
<keyword evidence="3" id="KW-1133">Transmembrane helix</keyword>
<feature type="transmembrane region" description="Helical" evidence="3">
    <location>
        <begin position="460"/>
        <end position="480"/>
    </location>
</feature>
<feature type="transmembrane region" description="Helical" evidence="3">
    <location>
        <begin position="184"/>
        <end position="204"/>
    </location>
</feature>
<feature type="transmembrane region" description="Helical" evidence="3">
    <location>
        <begin position="12"/>
        <end position="35"/>
    </location>
</feature>
<feature type="transmembrane region" description="Helical" evidence="3">
    <location>
        <begin position="818"/>
        <end position="836"/>
    </location>
</feature>
<reference evidence="4 5" key="1">
    <citation type="submission" date="2019-07" db="EMBL/GenBank/DDBJ databases">
        <title>Whole genome shotgun sequence of Vibrio superstes NBRC 103154.</title>
        <authorList>
            <person name="Hosoyama A."/>
            <person name="Uohara A."/>
            <person name="Ohji S."/>
            <person name="Ichikawa N."/>
        </authorList>
    </citation>
    <scope>NUCLEOTIDE SEQUENCE [LARGE SCALE GENOMIC DNA]</scope>
    <source>
        <strain evidence="4 5">NBRC 103154</strain>
    </source>
</reference>
<feature type="transmembrane region" description="Helical" evidence="3">
    <location>
        <begin position="426"/>
        <end position="448"/>
    </location>
</feature>